<evidence type="ECO:0000313" key="10">
    <source>
        <dbReference type="Proteomes" id="UP000282106"/>
    </source>
</evidence>
<evidence type="ECO:0000256" key="8">
    <source>
        <dbReference type="SAM" id="SignalP"/>
    </source>
</evidence>
<name>A0A3N0VK42_9GAMM</name>
<keyword evidence="5" id="KW-0378">Hydrolase</keyword>
<dbReference type="AlphaFoldDB" id="A0A3N0VK42"/>
<dbReference type="PANTHER" id="PTHR38050">
    <property type="match status" value="1"/>
</dbReference>
<keyword evidence="7" id="KW-0624">Polysaccharide degradation</keyword>
<comment type="caution">
    <text evidence="9">The sequence shown here is derived from an EMBL/GenBank/DDBJ whole genome shotgun (WGS) entry which is preliminary data.</text>
</comment>
<evidence type="ECO:0000313" key="9">
    <source>
        <dbReference type="EMBL" id="ROH93061.1"/>
    </source>
</evidence>
<keyword evidence="4 8" id="KW-0732">Signal</keyword>
<evidence type="ECO:0000256" key="1">
    <source>
        <dbReference type="ARBA" id="ARBA00004613"/>
    </source>
</evidence>
<keyword evidence="10" id="KW-1185">Reference proteome</keyword>
<dbReference type="GO" id="GO:0045493">
    <property type="term" value="P:xylan catabolic process"/>
    <property type="evidence" value="ECO:0007669"/>
    <property type="project" value="UniProtKB-KW"/>
</dbReference>
<sequence length="308" mass="32887">MSRAPSCRAALLALVLAGAPGFATAGGDSGGRRHLPVGETQRSYLIRVPTPLPSGPLPLVLMLHGGGGNADNGEQMSGFTPIAQREGFIVVYPDGSGRFEERLLSWNARHCCAYAMEHRVDDVAFIRTLIWQVARDYPVDPRRIYVTGMSNGGMMSHRLGIELSDTVAAIAPVVGTLFGDEALPHQPVSALIINGGTDRMVPPQGGALGGRFPGAWDGTPLRPAGEQGAFWARADGCEAAPEVQVQGGVQHWRYRCPQGLAVERYLIEDAGHAWPGGRAGRRRAEAPSQALNASETIWAFFKAHPKAP</sequence>
<keyword evidence="3" id="KW-0858">Xylan degradation</keyword>
<dbReference type="PANTHER" id="PTHR38050:SF2">
    <property type="entry name" value="FERULOYL ESTERASE C-RELATED"/>
    <property type="match status" value="1"/>
</dbReference>
<dbReference type="RefSeq" id="WP_123209913.1">
    <property type="nucleotide sequence ID" value="NZ_RJVO01000001.1"/>
</dbReference>
<evidence type="ECO:0000256" key="7">
    <source>
        <dbReference type="ARBA" id="ARBA00023326"/>
    </source>
</evidence>
<dbReference type="InterPro" id="IPR010126">
    <property type="entry name" value="Esterase_phb"/>
</dbReference>
<feature type="signal peptide" evidence="8">
    <location>
        <begin position="1"/>
        <end position="25"/>
    </location>
</feature>
<evidence type="ECO:0000256" key="2">
    <source>
        <dbReference type="ARBA" id="ARBA00022525"/>
    </source>
</evidence>
<keyword evidence="6" id="KW-0119">Carbohydrate metabolism</keyword>
<evidence type="ECO:0000256" key="3">
    <source>
        <dbReference type="ARBA" id="ARBA00022651"/>
    </source>
</evidence>
<keyword evidence="2" id="KW-0964">Secreted</keyword>
<evidence type="ECO:0000256" key="5">
    <source>
        <dbReference type="ARBA" id="ARBA00022801"/>
    </source>
</evidence>
<protein>
    <submittedName>
        <fullName evidence="9">Polyhydroxybutyrate depolymerase</fullName>
    </submittedName>
</protein>
<organism evidence="9 10">
    <name type="scientific">Stagnimonas aquatica</name>
    <dbReference type="NCBI Taxonomy" id="2689987"/>
    <lineage>
        <taxon>Bacteria</taxon>
        <taxon>Pseudomonadati</taxon>
        <taxon>Pseudomonadota</taxon>
        <taxon>Gammaproteobacteria</taxon>
        <taxon>Nevskiales</taxon>
        <taxon>Nevskiaceae</taxon>
        <taxon>Stagnimonas</taxon>
    </lineage>
</organism>
<dbReference type="EMBL" id="RJVO01000001">
    <property type="protein sequence ID" value="ROH93061.1"/>
    <property type="molecule type" value="Genomic_DNA"/>
</dbReference>
<feature type="chain" id="PRO_5018307143" evidence="8">
    <location>
        <begin position="26"/>
        <end position="308"/>
    </location>
</feature>
<dbReference type="Pfam" id="PF10503">
    <property type="entry name" value="Esterase_PHB"/>
    <property type="match status" value="1"/>
</dbReference>
<dbReference type="InterPro" id="IPR043595">
    <property type="entry name" value="FaeB/C/D"/>
</dbReference>
<accession>A0A3N0VK42</accession>
<dbReference type="Gene3D" id="3.40.50.1820">
    <property type="entry name" value="alpha/beta hydrolase"/>
    <property type="match status" value="1"/>
</dbReference>
<evidence type="ECO:0000256" key="4">
    <source>
        <dbReference type="ARBA" id="ARBA00022729"/>
    </source>
</evidence>
<gene>
    <name evidence="9" type="ORF">ED208_00550</name>
</gene>
<reference evidence="9 10" key="1">
    <citation type="submission" date="2018-10" db="EMBL/GenBank/DDBJ databases">
        <authorList>
            <person name="Chen W.-M."/>
        </authorList>
    </citation>
    <scope>NUCLEOTIDE SEQUENCE [LARGE SCALE GENOMIC DNA]</scope>
    <source>
        <strain evidence="9 10">THS-13</strain>
    </source>
</reference>
<dbReference type="Proteomes" id="UP000282106">
    <property type="component" value="Unassembled WGS sequence"/>
</dbReference>
<dbReference type="GO" id="GO:0030600">
    <property type="term" value="F:feruloyl esterase activity"/>
    <property type="evidence" value="ECO:0007669"/>
    <property type="project" value="InterPro"/>
</dbReference>
<comment type="subcellular location">
    <subcellularLocation>
        <location evidence="1">Secreted</location>
    </subcellularLocation>
</comment>
<proteinExistence type="predicted"/>
<dbReference type="InParanoid" id="A0A3N0VK42"/>
<dbReference type="InterPro" id="IPR029058">
    <property type="entry name" value="AB_hydrolase_fold"/>
</dbReference>
<dbReference type="SUPFAM" id="SSF53474">
    <property type="entry name" value="alpha/beta-Hydrolases"/>
    <property type="match status" value="1"/>
</dbReference>
<dbReference type="GO" id="GO:0005576">
    <property type="term" value="C:extracellular region"/>
    <property type="evidence" value="ECO:0007669"/>
    <property type="project" value="UniProtKB-SubCell"/>
</dbReference>
<evidence type="ECO:0000256" key="6">
    <source>
        <dbReference type="ARBA" id="ARBA00023277"/>
    </source>
</evidence>